<evidence type="ECO:0000256" key="2">
    <source>
        <dbReference type="ARBA" id="ARBA00022649"/>
    </source>
</evidence>
<keyword evidence="3" id="KW-0540">Nuclease</keyword>
<keyword evidence="7" id="KW-0346">Stress response</keyword>
<evidence type="ECO:0000256" key="1">
    <source>
        <dbReference type="ARBA" id="ARBA00006620"/>
    </source>
</evidence>
<evidence type="ECO:0000256" key="7">
    <source>
        <dbReference type="ARBA" id="ARBA00023016"/>
    </source>
</evidence>
<comment type="caution">
    <text evidence="8">The sequence shown here is derived from an EMBL/GenBank/DDBJ whole genome shotgun (WGS) entry which is preliminary data.</text>
</comment>
<keyword evidence="4" id="KW-0255">Endonuclease</keyword>
<dbReference type="EMBL" id="JBBLZC010000005">
    <property type="protein sequence ID" value="MEK0082777.1"/>
    <property type="molecule type" value="Genomic_DNA"/>
</dbReference>
<dbReference type="RefSeq" id="WP_418158632.1">
    <property type="nucleotide sequence ID" value="NZ_JBBLZC010000005.1"/>
</dbReference>
<reference evidence="8 9" key="1">
    <citation type="submission" date="2024-01" db="EMBL/GenBank/DDBJ databases">
        <title>Multi-omics insights into the function and evolution of sodium benzoate biodegradation pathways in Benzoatithermus flavus gen. nov., sp. nov. from hot spring.</title>
        <authorList>
            <person name="Hu C.-J."/>
            <person name="Li W.-J."/>
        </authorList>
    </citation>
    <scope>NUCLEOTIDE SEQUENCE [LARGE SCALE GENOMIC DNA]</scope>
    <source>
        <strain evidence="8 9">SYSU G07066</strain>
    </source>
</reference>
<gene>
    <name evidence="8" type="ORF">U1T56_06425</name>
</gene>
<name>A0ABU8XNK3_9PROT</name>
<protein>
    <submittedName>
        <fullName evidence="8">Type II toxin-antitoxin system HicA family toxin</fullName>
    </submittedName>
</protein>
<sequence length="84" mass="9785">MNPADTWRAILGGNRNIRFADLERLAEAFGFEFDRQSGSHRIWRHPSHRPARLDLRPDRNGQAKRYQIDQLVDIVEEFGPTLGQ</sequence>
<keyword evidence="6" id="KW-0694">RNA-binding</keyword>
<evidence type="ECO:0000256" key="6">
    <source>
        <dbReference type="ARBA" id="ARBA00022884"/>
    </source>
</evidence>
<keyword evidence="5" id="KW-0378">Hydrolase</keyword>
<proteinExistence type="inferred from homology"/>
<dbReference type="InterPro" id="IPR038570">
    <property type="entry name" value="HicA_sf"/>
</dbReference>
<evidence type="ECO:0000256" key="4">
    <source>
        <dbReference type="ARBA" id="ARBA00022759"/>
    </source>
</evidence>
<dbReference type="Pfam" id="PF07927">
    <property type="entry name" value="HicA_toxin"/>
    <property type="match status" value="1"/>
</dbReference>
<evidence type="ECO:0000313" key="9">
    <source>
        <dbReference type="Proteomes" id="UP001375743"/>
    </source>
</evidence>
<dbReference type="Gene3D" id="3.30.920.30">
    <property type="entry name" value="Hypothetical protein"/>
    <property type="match status" value="1"/>
</dbReference>
<keyword evidence="2" id="KW-1277">Toxin-antitoxin system</keyword>
<comment type="similarity">
    <text evidence="1">Belongs to the HicA mRNA interferase family.</text>
</comment>
<keyword evidence="9" id="KW-1185">Reference proteome</keyword>
<dbReference type="InterPro" id="IPR012933">
    <property type="entry name" value="HicA_mRNA_interferase"/>
</dbReference>
<accession>A0ABU8XNK3</accession>
<organism evidence="8 9">
    <name type="scientific">Benzoatithermus flavus</name>
    <dbReference type="NCBI Taxonomy" id="3108223"/>
    <lineage>
        <taxon>Bacteria</taxon>
        <taxon>Pseudomonadati</taxon>
        <taxon>Pseudomonadota</taxon>
        <taxon>Alphaproteobacteria</taxon>
        <taxon>Geminicoccales</taxon>
        <taxon>Geminicoccaceae</taxon>
        <taxon>Benzoatithermus</taxon>
    </lineage>
</organism>
<evidence type="ECO:0000313" key="8">
    <source>
        <dbReference type="EMBL" id="MEK0082777.1"/>
    </source>
</evidence>
<evidence type="ECO:0000256" key="3">
    <source>
        <dbReference type="ARBA" id="ARBA00022722"/>
    </source>
</evidence>
<evidence type="ECO:0000256" key="5">
    <source>
        <dbReference type="ARBA" id="ARBA00022801"/>
    </source>
</evidence>
<dbReference type="Proteomes" id="UP001375743">
    <property type="component" value="Unassembled WGS sequence"/>
</dbReference>
<dbReference type="SUPFAM" id="SSF54786">
    <property type="entry name" value="YcfA/nrd intein domain"/>
    <property type="match status" value="1"/>
</dbReference>